<dbReference type="AlphaFoldDB" id="A0A7V5XZX0"/>
<comment type="caution">
    <text evidence="2">The sequence shown here is derived from an EMBL/GenBank/DDBJ whole genome shotgun (WGS) entry which is preliminary data.</text>
</comment>
<proteinExistence type="predicted"/>
<organism evidence="2">
    <name type="scientific">candidate division WOR-3 bacterium</name>
    <dbReference type="NCBI Taxonomy" id="2052148"/>
    <lineage>
        <taxon>Bacteria</taxon>
        <taxon>Bacteria division WOR-3</taxon>
    </lineage>
</organism>
<reference evidence="2" key="1">
    <citation type="journal article" date="2020" name="mSystems">
        <title>Genome- and Community-Level Interaction Insights into Carbon Utilization and Element Cycling Functions of Hydrothermarchaeota in Hydrothermal Sediment.</title>
        <authorList>
            <person name="Zhou Z."/>
            <person name="Liu Y."/>
            <person name="Xu W."/>
            <person name="Pan J."/>
            <person name="Luo Z.H."/>
            <person name="Li M."/>
        </authorList>
    </citation>
    <scope>NUCLEOTIDE SEQUENCE [LARGE SCALE GENOMIC DNA]</scope>
    <source>
        <strain evidence="2">SpSt-791</strain>
    </source>
</reference>
<evidence type="ECO:0000313" key="2">
    <source>
        <dbReference type="EMBL" id="HHR48669.1"/>
    </source>
</evidence>
<name>A0A7V5XZX0_UNCW3</name>
<gene>
    <name evidence="2" type="primary">larC</name>
    <name evidence="2" type="ORF">ENV79_03390</name>
</gene>
<dbReference type="NCBIfam" id="TIGR00299">
    <property type="entry name" value="nickel pincer cofactor biosynthesis protein LarC"/>
    <property type="match status" value="1"/>
</dbReference>
<dbReference type="Gene3D" id="3.10.20.300">
    <property type="entry name" value="mk0293 like domain"/>
    <property type="match status" value="1"/>
</dbReference>
<dbReference type="PANTHER" id="PTHR36566:SF1">
    <property type="entry name" value="PYRIDINIUM-3,5-BISTHIOCARBOXYLIC ACID MONONUCLEOTIDE NICKEL INSERTION PROTEIN"/>
    <property type="match status" value="1"/>
</dbReference>
<dbReference type="Gene3D" id="3.30.70.1380">
    <property type="entry name" value="Transcriptional regulatory protein pf0864 domain like"/>
    <property type="match status" value="1"/>
</dbReference>
<evidence type="ECO:0000256" key="1">
    <source>
        <dbReference type="ARBA" id="ARBA00022596"/>
    </source>
</evidence>
<protein>
    <submittedName>
        <fullName evidence="2">Nickel pincer cofactor biosynthesis protein LarC</fullName>
    </submittedName>
</protein>
<dbReference type="Pfam" id="PF01969">
    <property type="entry name" value="Ni_insertion"/>
    <property type="match status" value="1"/>
</dbReference>
<dbReference type="PANTHER" id="PTHR36566">
    <property type="entry name" value="NICKEL INSERTION PROTEIN-RELATED"/>
    <property type="match status" value="1"/>
</dbReference>
<accession>A0A7V5XZX0</accession>
<dbReference type="InterPro" id="IPR002822">
    <property type="entry name" value="Ni_insertion"/>
</dbReference>
<keyword evidence="1" id="KW-0533">Nickel</keyword>
<dbReference type="EMBL" id="DTHS01000022">
    <property type="protein sequence ID" value="HHR48669.1"/>
    <property type="molecule type" value="Genomic_DNA"/>
</dbReference>
<sequence length="371" mass="42729">MKILYFDIISGISGDMVFSALFHLLSKKAQKDFLKEFSLLKLPVRFSIKAVRKKDISAFQLAVIDKKTKPYQPKDFIAIIKSLPLKKEVKELSLKILNSLITAESKVHREKKRYVHFHEVGDYDTLLDIIGTSLLIDKIGPQEIYASPVVLGKVKAFATLEILKNVPLYEIDYPFELTTPTGAAIIKNLAHQFIPLPLMKIEKIGYGAGHFDLEIPNILRVIYGELLKKEDNIILIETNLDHLPPLIFENLFNLLFKKGALDVFITPIFMKKLRPAYLLSCLCQEKDKAELIKTIFSETETLGIRYYPVLRETLKREIKVVNTKYGKVRIKIGEFNNSQIKNFEYEDLKKIAQKKKIPLIKIYKELSPYLK</sequence>